<evidence type="ECO:0000259" key="8">
    <source>
        <dbReference type="PROSITE" id="PS50893"/>
    </source>
</evidence>
<evidence type="ECO:0000256" key="6">
    <source>
        <dbReference type="ARBA" id="ARBA00022840"/>
    </source>
</evidence>
<organism evidence="9 10">
    <name type="scientific">Mycolicibacterium phlei DSM 43239 = CCUG 21000</name>
    <dbReference type="NCBI Taxonomy" id="1226750"/>
    <lineage>
        <taxon>Bacteria</taxon>
        <taxon>Bacillati</taxon>
        <taxon>Actinomycetota</taxon>
        <taxon>Actinomycetes</taxon>
        <taxon>Mycobacteriales</taxon>
        <taxon>Mycobacteriaceae</taxon>
        <taxon>Mycolicibacterium</taxon>
    </lineage>
</organism>
<gene>
    <name evidence="9" type="ORF">MPHL21000_00990</name>
</gene>
<evidence type="ECO:0000256" key="2">
    <source>
        <dbReference type="ARBA" id="ARBA00005417"/>
    </source>
</evidence>
<keyword evidence="7" id="KW-0472">Membrane</keyword>
<dbReference type="GO" id="GO:0005524">
    <property type="term" value="F:ATP binding"/>
    <property type="evidence" value="ECO:0007669"/>
    <property type="project" value="UniProtKB-KW"/>
</dbReference>
<dbReference type="SUPFAM" id="SSF52540">
    <property type="entry name" value="P-loop containing nucleoside triphosphate hydrolases"/>
    <property type="match status" value="1"/>
</dbReference>
<keyword evidence="10" id="KW-1185">Reference proteome</keyword>
<dbReference type="FunFam" id="3.40.50.300:FF:000016">
    <property type="entry name" value="Oligopeptide ABC transporter ATP-binding component"/>
    <property type="match status" value="1"/>
</dbReference>
<dbReference type="Pfam" id="PF08352">
    <property type="entry name" value="oligo_HPY"/>
    <property type="match status" value="1"/>
</dbReference>
<dbReference type="PANTHER" id="PTHR43297">
    <property type="entry name" value="OLIGOPEPTIDE TRANSPORT ATP-BINDING PROTEIN APPD"/>
    <property type="match status" value="1"/>
</dbReference>
<dbReference type="InterPro" id="IPR027417">
    <property type="entry name" value="P-loop_NTPase"/>
</dbReference>
<dbReference type="SMART" id="SM00382">
    <property type="entry name" value="AAA"/>
    <property type="match status" value="1"/>
</dbReference>
<evidence type="ECO:0000256" key="5">
    <source>
        <dbReference type="ARBA" id="ARBA00022741"/>
    </source>
</evidence>
<dbReference type="GeneID" id="74304967"/>
<dbReference type="GO" id="GO:0005886">
    <property type="term" value="C:plasma membrane"/>
    <property type="evidence" value="ECO:0007669"/>
    <property type="project" value="UniProtKB-SubCell"/>
</dbReference>
<evidence type="ECO:0000256" key="3">
    <source>
        <dbReference type="ARBA" id="ARBA00022448"/>
    </source>
</evidence>
<dbReference type="InterPro" id="IPR013563">
    <property type="entry name" value="Oligopep_ABC_C"/>
</dbReference>
<dbReference type="InterPro" id="IPR003593">
    <property type="entry name" value="AAA+_ATPase"/>
</dbReference>
<dbReference type="PROSITE" id="PS50893">
    <property type="entry name" value="ABC_TRANSPORTER_2"/>
    <property type="match status" value="1"/>
</dbReference>
<dbReference type="InterPro" id="IPR017871">
    <property type="entry name" value="ABC_transporter-like_CS"/>
</dbReference>
<comment type="caution">
    <text evidence="9">The sequence shown here is derived from an EMBL/GenBank/DDBJ whole genome shotgun (WGS) entry which is preliminary data.</text>
</comment>
<evidence type="ECO:0000313" key="10">
    <source>
        <dbReference type="Proteomes" id="UP000325690"/>
    </source>
</evidence>
<dbReference type="RefSeq" id="WP_061482414.1">
    <property type="nucleotide sequence ID" value="NZ_ANBO01000001.1"/>
</dbReference>
<evidence type="ECO:0000256" key="7">
    <source>
        <dbReference type="ARBA" id="ARBA00023136"/>
    </source>
</evidence>
<proteinExistence type="inferred from homology"/>
<dbReference type="Proteomes" id="UP000325690">
    <property type="component" value="Unassembled WGS sequence"/>
</dbReference>
<dbReference type="Pfam" id="PF00005">
    <property type="entry name" value="ABC_tran"/>
    <property type="match status" value="1"/>
</dbReference>
<dbReference type="InterPro" id="IPR050388">
    <property type="entry name" value="ABC_Ni/Peptide_Import"/>
</dbReference>
<dbReference type="EMBL" id="ANBP01000001">
    <property type="protein sequence ID" value="KAB7759638.1"/>
    <property type="molecule type" value="Genomic_DNA"/>
</dbReference>
<sequence length="334" mass="36828">MSALLTVRDLRVGFRTDDGLVRAVDGVSFDVRAGEVLAIVGESGSGKSVTAQTITGLTQAPNATITGSVRYRGQELVDLHDAGLRAVRGEQIAMVFQDPMSSLNPVYRVGDQIVEMIRAHRDVSRAEARERAVELLRSVGIAQPESRIRDYPHQFSGGMRQRVMIAMALALEPAVLIADEPTTALDVTVQAQILRLLARLNRERDLAVIMITHDLGVVAELADRVLVMYAGQVVENGTLDDIFYRPQHPYTAGLLGSLTRLDEPRGRRLPQIPGQPPLLLTPPQGCRFAPRCAHRFDRCAELPELDDRGGTGHLDRCWLDSEHKQRLREPVVVS</sequence>
<dbReference type="PANTHER" id="PTHR43297:SF2">
    <property type="entry name" value="DIPEPTIDE TRANSPORT ATP-BINDING PROTEIN DPPD"/>
    <property type="match status" value="1"/>
</dbReference>
<name>A0A5N5VCW5_MYCPH</name>
<dbReference type="GO" id="GO:0015833">
    <property type="term" value="P:peptide transport"/>
    <property type="evidence" value="ECO:0007669"/>
    <property type="project" value="InterPro"/>
</dbReference>
<keyword evidence="3" id="KW-0813">Transport</keyword>
<evidence type="ECO:0000256" key="1">
    <source>
        <dbReference type="ARBA" id="ARBA00004202"/>
    </source>
</evidence>
<reference evidence="9 10" key="1">
    <citation type="submission" date="2012-10" db="EMBL/GenBank/DDBJ databases">
        <title>The draft sequence of the Mycobacterium pheli genome.</title>
        <authorList>
            <person name="Pettersson B.M.F."/>
            <person name="Das S."/>
            <person name="Dasgupta S."/>
            <person name="Bhattacharya A."/>
            <person name="Kirsebom L.A."/>
        </authorList>
    </citation>
    <scope>NUCLEOTIDE SEQUENCE [LARGE SCALE GENOMIC DNA]</scope>
    <source>
        <strain evidence="9 10">CCUG 21000</strain>
    </source>
</reference>
<dbReference type="PROSITE" id="PS00211">
    <property type="entry name" value="ABC_TRANSPORTER_1"/>
    <property type="match status" value="1"/>
</dbReference>
<keyword evidence="5" id="KW-0547">Nucleotide-binding</keyword>
<keyword evidence="6" id="KW-0067">ATP-binding</keyword>
<keyword evidence="4" id="KW-1003">Cell membrane</keyword>
<feature type="domain" description="ABC transporter" evidence="8">
    <location>
        <begin position="7"/>
        <end position="255"/>
    </location>
</feature>
<dbReference type="GO" id="GO:0016887">
    <property type="term" value="F:ATP hydrolysis activity"/>
    <property type="evidence" value="ECO:0007669"/>
    <property type="project" value="InterPro"/>
</dbReference>
<evidence type="ECO:0000256" key="4">
    <source>
        <dbReference type="ARBA" id="ARBA00022475"/>
    </source>
</evidence>
<protein>
    <submittedName>
        <fullName evidence="9">Peptide ABC transporter substrate-binding protein</fullName>
    </submittedName>
</protein>
<dbReference type="InterPro" id="IPR003439">
    <property type="entry name" value="ABC_transporter-like_ATP-bd"/>
</dbReference>
<comment type="similarity">
    <text evidence="2">Belongs to the ABC transporter superfamily.</text>
</comment>
<dbReference type="NCBIfam" id="TIGR01727">
    <property type="entry name" value="oligo_HPY"/>
    <property type="match status" value="1"/>
</dbReference>
<dbReference type="Gene3D" id="3.40.50.300">
    <property type="entry name" value="P-loop containing nucleotide triphosphate hydrolases"/>
    <property type="match status" value="1"/>
</dbReference>
<dbReference type="CDD" id="cd03257">
    <property type="entry name" value="ABC_NikE_OppD_transporters"/>
    <property type="match status" value="1"/>
</dbReference>
<accession>A0A5N5VCW5</accession>
<evidence type="ECO:0000313" key="9">
    <source>
        <dbReference type="EMBL" id="KAB7759638.1"/>
    </source>
</evidence>
<dbReference type="AlphaFoldDB" id="A0A5N5VCW5"/>
<comment type="subcellular location">
    <subcellularLocation>
        <location evidence="1">Cell membrane</location>
        <topology evidence="1">Peripheral membrane protein</topology>
    </subcellularLocation>
</comment>